<organism evidence="2">
    <name type="scientific">Tanacetum cinerariifolium</name>
    <name type="common">Dalmatian daisy</name>
    <name type="synonym">Chrysanthemum cinerariifolium</name>
    <dbReference type="NCBI Taxonomy" id="118510"/>
    <lineage>
        <taxon>Eukaryota</taxon>
        <taxon>Viridiplantae</taxon>
        <taxon>Streptophyta</taxon>
        <taxon>Embryophyta</taxon>
        <taxon>Tracheophyta</taxon>
        <taxon>Spermatophyta</taxon>
        <taxon>Magnoliopsida</taxon>
        <taxon>eudicotyledons</taxon>
        <taxon>Gunneridae</taxon>
        <taxon>Pentapetalae</taxon>
        <taxon>asterids</taxon>
        <taxon>campanulids</taxon>
        <taxon>Asterales</taxon>
        <taxon>Asteraceae</taxon>
        <taxon>Asteroideae</taxon>
        <taxon>Anthemideae</taxon>
        <taxon>Anthemidinae</taxon>
        <taxon>Tanacetum</taxon>
    </lineage>
</organism>
<comment type="caution">
    <text evidence="2">The sequence shown here is derived from an EMBL/GenBank/DDBJ whole genome shotgun (WGS) entry which is preliminary data.</text>
</comment>
<proteinExistence type="predicted"/>
<feature type="non-terminal residue" evidence="2">
    <location>
        <position position="1"/>
    </location>
</feature>
<feature type="compositionally biased region" description="Basic residues" evidence="1">
    <location>
        <begin position="20"/>
        <end position="30"/>
    </location>
</feature>
<sequence>GADGQSPAPVPTPEGTLQPTRRHHVRRRTANARNRPRADEQTQVVIAGRALTGTGTDHNSADFRDC</sequence>
<reference evidence="2" key="1">
    <citation type="journal article" date="2019" name="Sci. Rep.">
        <title>Draft genome of Tanacetum cinerariifolium, the natural source of mosquito coil.</title>
        <authorList>
            <person name="Yamashiro T."/>
            <person name="Shiraishi A."/>
            <person name="Satake H."/>
            <person name="Nakayama K."/>
        </authorList>
    </citation>
    <scope>NUCLEOTIDE SEQUENCE</scope>
</reference>
<protein>
    <submittedName>
        <fullName evidence="2">Uncharacterized protein</fullName>
    </submittedName>
</protein>
<evidence type="ECO:0000256" key="1">
    <source>
        <dbReference type="SAM" id="MobiDB-lite"/>
    </source>
</evidence>
<dbReference type="EMBL" id="BKCJ011881855">
    <property type="protein sequence ID" value="GFD60737.1"/>
    <property type="molecule type" value="Genomic_DNA"/>
</dbReference>
<gene>
    <name evidence="2" type="ORF">Tci_932706</name>
</gene>
<name>A0A699XM26_TANCI</name>
<feature type="region of interest" description="Disordered" evidence="1">
    <location>
        <begin position="1"/>
        <end position="41"/>
    </location>
</feature>
<dbReference type="AlphaFoldDB" id="A0A699XM26"/>
<accession>A0A699XM26</accession>
<evidence type="ECO:0000313" key="2">
    <source>
        <dbReference type="EMBL" id="GFD60737.1"/>
    </source>
</evidence>